<evidence type="ECO:0000256" key="1">
    <source>
        <dbReference type="SAM" id="MobiDB-lite"/>
    </source>
</evidence>
<feature type="region of interest" description="Disordered" evidence="1">
    <location>
        <begin position="731"/>
        <end position="753"/>
    </location>
</feature>
<keyword evidence="4" id="KW-1185">Reference proteome</keyword>
<dbReference type="Gene3D" id="3.30.950.30">
    <property type="entry name" value="Schlafen, AAA domain"/>
    <property type="match status" value="1"/>
</dbReference>
<dbReference type="PANTHER" id="PTHR12155">
    <property type="entry name" value="SCHLAFEN"/>
    <property type="match status" value="1"/>
</dbReference>
<evidence type="ECO:0000313" key="3">
    <source>
        <dbReference type="EMBL" id="KAL2080551.1"/>
    </source>
</evidence>
<feature type="compositionally biased region" description="Basic and acidic residues" evidence="1">
    <location>
        <begin position="129"/>
        <end position="140"/>
    </location>
</feature>
<dbReference type="Pfam" id="PF04326">
    <property type="entry name" value="SLFN_AlbA_2"/>
    <property type="match status" value="1"/>
</dbReference>
<feature type="compositionally biased region" description="Low complexity" evidence="1">
    <location>
        <begin position="54"/>
        <end position="68"/>
    </location>
</feature>
<feature type="compositionally biased region" description="Basic residues" evidence="1">
    <location>
        <begin position="1"/>
        <end position="15"/>
    </location>
</feature>
<organism evidence="3 4">
    <name type="scientific">Coilia grayii</name>
    <name type="common">Gray's grenadier anchovy</name>
    <dbReference type="NCBI Taxonomy" id="363190"/>
    <lineage>
        <taxon>Eukaryota</taxon>
        <taxon>Metazoa</taxon>
        <taxon>Chordata</taxon>
        <taxon>Craniata</taxon>
        <taxon>Vertebrata</taxon>
        <taxon>Euteleostomi</taxon>
        <taxon>Actinopterygii</taxon>
        <taxon>Neopterygii</taxon>
        <taxon>Teleostei</taxon>
        <taxon>Clupei</taxon>
        <taxon>Clupeiformes</taxon>
        <taxon>Clupeoidei</taxon>
        <taxon>Engraulidae</taxon>
        <taxon>Coilinae</taxon>
        <taxon>Coilia</taxon>
    </lineage>
</organism>
<feature type="compositionally biased region" description="Acidic residues" evidence="1">
    <location>
        <begin position="141"/>
        <end position="158"/>
    </location>
</feature>
<feature type="compositionally biased region" description="Basic and acidic residues" evidence="1">
    <location>
        <begin position="89"/>
        <end position="100"/>
    </location>
</feature>
<feature type="compositionally biased region" description="Basic and acidic residues" evidence="1">
    <location>
        <begin position="216"/>
        <end position="270"/>
    </location>
</feature>
<feature type="compositionally biased region" description="Polar residues" evidence="1">
    <location>
        <begin position="671"/>
        <end position="683"/>
    </location>
</feature>
<feature type="compositionally biased region" description="Low complexity" evidence="1">
    <location>
        <begin position="684"/>
        <end position="700"/>
    </location>
</feature>
<feature type="compositionally biased region" description="Low complexity" evidence="1">
    <location>
        <begin position="344"/>
        <end position="370"/>
    </location>
</feature>
<accession>A0ABD1J1R9</accession>
<dbReference type="Proteomes" id="UP001591681">
    <property type="component" value="Unassembled WGS sequence"/>
</dbReference>
<name>A0ABD1J1R9_9TELE</name>
<dbReference type="InterPro" id="IPR007421">
    <property type="entry name" value="Schlafen_AlbA_2_dom"/>
</dbReference>
<sequence length="765" mass="86385">MERRRSKNRGLRGKKGPHEDITGGAEDCIQSPGGTVSESAPVAQPNVWSLEACSSSSKTSLPQSSIEGQQEEIEDLYPQAEAAGCSDSPDPKERLLDQHALHSLQPGSTATLYKASDSDVYPTAQPPPVDDRGPEGRKESPEEEDEEDVDDDDDDDDELVIRKGWVGAVGGGKEQRGALTAQRDQRVQECQQQLVPHYGQQQWHHHLLQQQQQQQDQHHQQQDQHHQQQDQHHQQQEQHHQQQEQHHQQQEQHHQQQDQHHQQQEQQRDLQLQQERHHLLQMRHQPQLQMHLQEQQQQLQYLLQTSHHPHHQQGQQQKQQQQHKQHRHQQQPPRVHPHPHQQHVWKQQPHQQYHQQLPHHQQQHHGQQQPTKTRPPRGKETRQNQQIQQAACEQAVFLPPPHGIMSVSGTQSDSAISGQEIVSEQRLFYGARVGSETRNVEFKRGGGEYLRSTFRSHLRRYACAFLNSGGGMLLVGVDDEGVVRGVHCDHRQEDRARLLVDSVLKFFQPPLLPQCYSLSFLPVVRPGPEGLDLKVLRLALQPPPVHTQLALYQTDQGEIFLRRDGSVEGPLSANAIQEWARQRWSGEVMRLQHCIQVLLAEQGFLLQEIRQQSLTIVALQQTQMLLNAPTPAPTPTPTSTPSPVPAPPAQTPPRLEGLRDRLLKVKLSRRVSPSRTPQSLSVCPSSSETPEPASTPPAAAGSHHHLAAVVKTASTTQLRGSCLPQGYERTWGAMEEGPGPPQSPQGAETEAWGTQTPVSAACNIM</sequence>
<gene>
    <name evidence="3" type="ORF">ACEWY4_024344</name>
</gene>
<dbReference type="PANTHER" id="PTHR12155:SF29">
    <property type="entry name" value="SCHLAFEN-LIKE PROTEIN 1"/>
    <property type="match status" value="1"/>
</dbReference>
<feature type="region of interest" description="Disordered" evidence="1">
    <location>
        <begin position="306"/>
        <end position="389"/>
    </location>
</feature>
<feature type="compositionally biased region" description="Pro residues" evidence="1">
    <location>
        <begin position="630"/>
        <end position="651"/>
    </location>
</feature>
<evidence type="ECO:0000313" key="4">
    <source>
        <dbReference type="Proteomes" id="UP001591681"/>
    </source>
</evidence>
<feature type="compositionally biased region" description="Basic residues" evidence="1">
    <location>
        <begin position="321"/>
        <end position="343"/>
    </location>
</feature>
<dbReference type="InterPro" id="IPR038461">
    <property type="entry name" value="Schlafen_AlbA_2_dom_sf"/>
</dbReference>
<feature type="region of interest" description="Disordered" evidence="1">
    <location>
        <begin position="627"/>
        <end position="704"/>
    </location>
</feature>
<dbReference type="EMBL" id="JBHFQA010000021">
    <property type="protein sequence ID" value="KAL2080551.1"/>
    <property type="molecule type" value="Genomic_DNA"/>
</dbReference>
<proteinExistence type="predicted"/>
<feature type="domain" description="Schlafen AlbA-2" evidence="2">
    <location>
        <begin position="436"/>
        <end position="567"/>
    </location>
</feature>
<dbReference type="AlphaFoldDB" id="A0ABD1J1R9"/>
<feature type="region of interest" description="Disordered" evidence="1">
    <location>
        <begin position="201"/>
        <end position="270"/>
    </location>
</feature>
<feature type="region of interest" description="Disordered" evidence="1">
    <location>
        <begin position="1"/>
        <end position="182"/>
    </location>
</feature>
<evidence type="ECO:0000259" key="2">
    <source>
        <dbReference type="Pfam" id="PF04326"/>
    </source>
</evidence>
<dbReference type="InterPro" id="IPR029684">
    <property type="entry name" value="Schlafen"/>
</dbReference>
<reference evidence="3 4" key="1">
    <citation type="submission" date="2024-09" db="EMBL/GenBank/DDBJ databases">
        <title>A chromosome-level genome assembly of Gray's grenadier anchovy, Coilia grayii.</title>
        <authorList>
            <person name="Fu Z."/>
        </authorList>
    </citation>
    <scope>NUCLEOTIDE SEQUENCE [LARGE SCALE GENOMIC DNA]</scope>
    <source>
        <strain evidence="3">G4</strain>
        <tissue evidence="3">Muscle</tissue>
    </source>
</reference>
<comment type="caution">
    <text evidence="3">The sequence shown here is derived from an EMBL/GenBank/DDBJ whole genome shotgun (WGS) entry which is preliminary data.</text>
</comment>
<protein>
    <recommendedName>
        <fullName evidence="2">Schlafen AlbA-2 domain-containing protein</fullName>
    </recommendedName>
</protein>